<evidence type="ECO:0000256" key="1">
    <source>
        <dbReference type="SAM" id="Coils"/>
    </source>
</evidence>
<reference evidence="2" key="2">
    <citation type="submission" date="2021-08" db="EMBL/GenBank/DDBJ databases">
        <authorList>
            <person name="Eriksson T."/>
        </authorList>
    </citation>
    <scope>NUCLEOTIDE SEQUENCE</scope>
    <source>
        <strain evidence="2">Stoneville</strain>
        <tissue evidence="2">Whole head</tissue>
    </source>
</reference>
<gene>
    <name evidence="2" type="ORF">GEV33_006218</name>
</gene>
<keyword evidence="1" id="KW-0175">Coiled coil</keyword>
<name>A0A8J6LDD7_TENMO</name>
<reference evidence="2" key="1">
    <citation type="journal article" date="2020" name="J Insects Food Feed">
        <title>The yellow mealworm (Tenebrio molitor) genome: a resource for the emerging insects as food and feed industry.</title>
        <authorList>
            <person name="Eriksson T."/>
            <person name="Andere A."/>
            <person name="Kelstrup H."/>
            <person name="Emery V."/>
            <person name="Picard C."/>
        </authorList>
    </citation>
    <scope>NUCLEOTIDE SEQUENCE</scope>
    <source>
        <strain evidence="2">Stoneville</strain>
        <tissue evidence="2">Whole head</tissue>
    </source>
</reference>
<dbReference type="Proteomes" id="UP000719412">
    <property type="component" value="Unassembled WGS sequence"/>
</dbReference>
<dbReference type="EMBL" id="JABDTM020021334">
    <property type="protein sequence ID" value="KAH0816575.1"/>
    <property type="molecule type" value="Genomic_DNA"/>
</dbReference>
<keyword evidence="3" id="KW-1185">Reference proteome</keyword>
<comment type="caution">
    <text evidence="2">The sequence shown here is derived from an EMBL/GenBank/DDBJ whole genome shotgun (WGS) entry which is preliminary data.</text>
</comment>
<accession>A0A8J6LDD7</accession>
<proteinExistence type="predicted"/>
<evidence type="ECO:0000313" key="2">
    <source>
        <dbReference type="EMBL" id="KAH0816575.1"/>
    </source>
</evidence>
<sequence length="660" mass="76923">MSIDSKVEAWLRNMGYDRQIPESLTKICNPSTAFIWEQLISNVKPRQEALNIKKNIIINRLTKKPLERQNEFNYPIREIEVYMERQRLEKKVQVLERKVEEKGVMIDDLLKKNKMKYVTIDNIRSKIKENKEKKFLLEKKSRKMDEDACYAEELLTLARNLTPVEMEEHTTTGDAITETLQKCAEKLQKLVDGFSFPKTNKSLSTLSNVPKKTNTRKPQRESLGLLPDDCINLSTELDFFLQSSNKSESSLLKSMSDFDNLMLEPVIKNQDMLETLCEDKEVTESLKHLLHKNNRHLILTQWKKKFENSIGEIGDMLIKCNQPIRSDKNYNQDDLTQLYFTHVKMELEKEKCRAVLKKLQESTRKRKEEILANLQSQRNADELVRSFELEMEKAYITGANNFLRKECERSQMSDTGNELQKVCVKIDQTKEEISHKSQCIQSLINDTYRVIEKIQSNREEFLSVVKKFAPYFSDLSWATGLKNEVNKQEVEIFKSFPLEYNRKIKIGGSKIFCRDICDTTVPSYIELDPSNLEMVTALMDSPCSSPESVIFDILQSKVTLNTFLKFAQSTSEFPNLDGQTYCLEELTHKEKYIESVVNKLNSIINSAGVKRVLSGPEEMKKVADLRTEMPFRNFISEKRLVNGHNYQYYDKMLENLRHNS</sequence>
<evidence type="ECO:0000313" key="3">
    <source>
        <dbReference type="Proteomes" id="UP000719412"/>
    </source>
</evidence>
<protein>
    <recommendedName>
        <fullName evidence="4">HAUS augmin-like complex subunit 5</fullName>
    </recommendedName>
</protein>
<evidence type="ECO:0008006" key="4">
    <source>
        <dbReference type="Google" id="ProtNLM"/>
    </source>
</evidence>
<organism evidence="2 3">
    <name type="scientific">Tenebrio molitor</name>
    <name type="common">Yellow mealworm beetle</name>
    <dbReference type="NCBI Taxonomy" id="7067"/>
    <lineage>
        <taxon>Eukaryota</taxon>
        <taxon>Metazoa</taxon>
        <taxon>Ecdysozoa</taxon>
        <taxon>Arthropoda</taxon>
        <taxon>Hexapoda</taxon>
        <taxon>Insecta</taxon>
        <taxon>Pterygota</taxon>
        <taxon>Neoptera</taxon>
        <taxon>Endopterygota</taxon>
        <taxon>Coleoptera</taxon>
        <taxon>Polyphaga</taxon>
        <taxon>Cucujiformia</taxon>
        <taxon>Tenebrionidae</taxon>
        <taxon>Tenebrio</taxon>
    </lineage>
</organism>
<feature type="coiled-coil region" evidence="1">
    <location>
        <begin position="342"/>
        <end position="377"/>
    </location>
</feature>
<dbReference type="AlphaFoldDB" id="A0A8J6LDD7"/>